<protein>
    <submittedName>
        <fullName evidence="4">TetR/AcrR family transcriptional regulator</fullName>
    </submittedName>
</protein>
<dbReference type="Pfam" id="PF00440">
    <property type="entry name" value="TetR_N"/>
    <property type="match status" value="1"/>
</dbReference>
<dbReference type="AlphaFoldDB" id="A0A9D2M8J1"/>
<evidence type="ECO:0000313" key="5">
    <source>
        <dbReference type="Proteomes" id="UP000824208"/>
    </source>
</evidence>
<feature type="DNA-binding region" description="H-T-H motif" evidence="2">
    <location>
        <begin position="35"/>
        <end position="54"/>
    </location>
</feature>
<evidence type="ECO:0000313" key="4">
    <source>
        <dbReference type="EMBL" id="HJB56155.1"/>
    </source>
</evidence>
<dbReference type="InterPro" id="IPR009057">
    <property type="entry name" value="Homeodomain-like_sf"/>
</dbReference>
<dbReference type="InterPro" id="IPR001647">
    <property type="entry name" value="HTH_TetR"/>
</dbReference>
<dbReference type="Gene3D" id="1.10.357.10">
    <property type="entry name" value="Tetracycline Repressor, domain 2"/>
    <property type="match status" value="1"/>
</dbReference>
<dbReference type="EMBL" id="DWYC01000014">
    <property type="protein sequence ID" value="HJB56155.1"/>
    <property type="molecule type" value="Genomic_DNA"/>
</dbReference>
<dbReference type="SUPFAM" id="SSF46689">
    <property type="entry name" value="Homeodomain-like"/>
    <property type="match status" value="1"/>
</dbReference>
<evidence type="ECO:0000259" key="3">
    <source>
        <dbReference type="PROSITE" id="PS50977"/>
    </source>
</evidence>
<dbReference type="GO" id="GO:0003677">
    <property type="term" value="F:DNA binding"/>
    <property type="evidence" value="ECO:0007669"/>
    <property type="project" value="UniProtKB-UniRule"/>
</dbReference>
<proteinExistence type="predicted"/>
<evidence type="ECO:0000256" key="1">
    <source>
        <dbReference type="ARBA" id="ARBA00023125"/>
    </source>
</evidence>
<sequence>MARHPYSMEERNQILSRFILAASQIMEEEGVGAVTIRKVAQLAGYRSSTLYHYFRDLDHLIMYASMKYFQEYNHRLAVYITELNDPYLRFCATWEFFCDAAFRHPDAFYRLFFGRYRDDLEEIIRVYYEVFPDEFQSSDPVVQDMLRHGRLLRRNESIMLPLVEGGYVTAEQMPILNEIIVDCFQVLLEEKMHRGDALDNMELIERHQTYIRAILGRT</sequence>
<comment type="caution">
    <text evidence="4">The sequence shown here is derived from an EMBL/GenBank/DDBJ whole genome shotgun (WGS) entry which is preliminary data.</text>
</comment>
<gene>
    <name evidence="4" type="ORF">H9714_01235</name>
</gene>
<dbReference type="Proteomes" id="UP000824208">
    <property type="component" value="Unassembled WGS sequence"/>
</dbReference>
<name>A0A9D2M8J1_9FIRM</name>
<reference evidence="4" key="2">
    <citation type="submission" date="2021-04" db="EMBL/GenBank/DDBJ databases">
        <authorList>
            <person name="Gilroy R."/>
        </authorList>
    </citation>
    <scope>NUCLEOTIDE SEQUENCE</scope>
    <source>
        <strain evidence="4">CHK189-11263</strain>
    </source>
</reference>
<dbReference type="PROSITE" id="PS50977">
    <property type="entry name" value="HTH_TETR_2"/>
    <property type="match status" value="1"/>
</dbReference>
<organism evidence="4 5">
    <name type="scientific">Candidatus Flavonifractor intestinipullorum</name>
    <dbReference type="NCBI Taxonomy" id="2838587"/>
    <lineage>
        <taxon>Bacteria</taxon>
        <taxon>Bacillati</taxon>
        <taxon>Bacillota</taxon>
        <taxon>Clostridia</taxon>
        <taxon>Eubacteriales</taxon>
        <taxon>Oscillospiraceae</taxon>
        <taxon>Flavonifractor</taxon>
    </lineage>
</organism>
<feature type="domain" description="HTH tetR-type" evidence="3">
    <location>
        <begin position="12"/>
        <end position="72"/>
    </location>
</feature>
<keyword evidence="1 2" id="KW-0238">DNA-binding</keyword>
<evidence type="ECO:0000256" key="2">
    <source>
        <dbReference type="PROSITE-ProRule" id="PRU00335"/>
    </source>
</evidence>
<reference evidence="4" key="1">
    <citation type="journal article" date="2021" name="PeerJ">
        <title>Extensive microbial diversity within the chicken gut microbiome revealed by metagenomics and culture.</title>
        <authorList>
            <person name="Gilroy R."/>
            <person name="Ravi A."/>
            <person name="Getino M."/>
            <person name="Pursley I."/>
            <person name="Horton D.L."/>
            <person name="Alikhan N.F."/>
            <person name="Baker D."/>
            <person name="Gharbi K."/>
            <person name="Hall N."/>
            <person name="Watson M."/>
            <person name="Adriaenssens E.M."/>
            <person name="Foster-Nyarko E."/>
            <person name="Jarju S."/>
            <person name="Secka A."/>
            <person name="Antonio M."/>
            <person name="Oren A."/>
            <person name="Chaudhuri R.R."/>
            <person name="La Ragione R."/>
            <person name="Hildebrand F."/>
            <person name="Pallen M.J."/>
        </authorList>
    </citation>
    <scope>NUCLEOTIDE SEQUENCE</scope>
    <source>
        <strain evidence="4">CHK189-11263</strain>
    </source>
</reference>
<accession>A0A9D2M8J1</accession>